<evidence type="ECO:0000256" key="1">
    <source>
        <dbReference type="ARBA" id="ARBA00004141"/>
    </source>
</evidence>
<dbReference type="GO" id="GO:0055085">
    <property type="term" value="P:transmembrane transport"/>
    <property type="evidence" value="ECO:0007669"/>
    <property type="project" value="TreeGrafter"/>
</dbReference>
<dbReference type="InterPro" id="IPR032800">
    <property type="entry name" value="TRP_N"/>
</dbReference>
<keyword evidence="3 8" id="KW-0812">Transmembrane</keyword>
<accession>A0A232LS24</accession>
<organism evidence="11 12">
    <name type="scientific">Elaphomyces granulatus</name>
    <dbReference type="NCBI Taxonomy" id="519963"/>
    <lineage>
        <taxon>Eukaryota</taxon>
        <taxon>Fungi</taxon>
        <taxon>Dikarya</taxon>
        <taxon>Ascomycota</taxon>
        <taxon>Pezizomycotina</taxon>
        <taxon>Eurotiomycetes</taxon>
        <taxon>Eurotiomycetidae</taxon>
        <taxon>Eurotiales</taxon>
        <taxon>Elaphomycetaceae</taxon>
        <taxon>Elaphomyces</taxon>
    </lineage>
</organism>
<feature type="transmembrane region" description="Helical" evidence="8">
    <location>
        <begin position="345"/>
        <end position="376"/>
    </location>
</feature>
<feature type="transmembrane region" description="Helical" evidence="8">
    <location>
        <begin position="423"/>
        <end position="448"/>
    </location>
</feature>
<evidence type="ECO:0000259" key="10">
    <source>
        <dbReference type="SMART" id="SM01320"/>
    </source>
</evidence>
<name>A0A232LS24_9EURO</name>
<evidence type="ECO:0000256" key="2">
    <source>
        <dbReference type="ARBA" id="ARBA00010642"/>
    </source>
</evidence>
<feature type="transmembrane region" description="Helical" evidence="8">
    <location>
        <begin position="397"/>
        <end position="417"/>
    </location>
</feature>
<evidence type="ECO:0000256" key="5">
    <source>
        <dbReference type="ARBA" id="ARBA00022989"/>
    </source>
</evidence>
<sequence>MRISVISVFPAVSFIILGFLPSQILADDILKADGYSLCSPNSDIQVQKFDISYDRVSQQVTFDVAGTSNTVQNVTASLIVTAYGNQVYQNTFDPCAAGTKVDQLCPVPSGTFAAQGTQAIPSTYANQIPSIAFSVPDLDGQAKLLLNSKNGQEVACIQSGVSNGKSLQLPAVSYVAAGVACAALLFSGLSALVTAGHPGSASSSPSFGEVMGWFHSVATSGMLSVEYPAVYRSFASNFAFSTGLFQWAQLQQAIDDFRFKTGGNLTGDSYEYLSNSTVASSNSSSAAKRSIDLFLERSLLASRDISVTNSTGNTTAANSNNSNSTFVHGIQAYAAQLMIPQSNTFMTVLLIFSIVIAAIAVGILLFKLILELWALYGTFPKKLSSFRKNYWDLLSRTITNLILILYGIWTLYCVFQFTRGDSWAAKILAGITLAIFTSVLVFFTFRIWQLARRYKKAQGDASMLYEDKETWRKYSLFYDVYKREYWWLFVPLIVYMFARGCIIAGGDGHGLIQTGGQLIVESLMLILLLWSRPYVTKAGQWINLAIQLVRVLSVACILVFVQELGVSQTTKTIFGVALIAVQSTLTGILAILIAVNGLIICIRENPHRKRRKQAADKMNRDFDNLTPLDARNSLLMEHPPLPRGSVQDMSRFNQTGPYEPYRHRSIPRRNESTDLLIRSDSPSNYHNRFPSRDSSPSPEDPHRPVPHPHPYGVAY</sequence>
<protein>
    <recommendedName>
        <fullName evidence="10">ML-like domain-containing protein</fullName>
    </recommendedName>
</protein>
<keyword evidence="12" id="KW-1185">Reference proteome</keyword>
<dbReference type="Proteomes" id="UP000243515">
    <property type="component" value="Unassembled WGS sequence"/>
</dbReference>
<evidence type="ECO:0000313" key="11">
    <source>
        <dbReference type="EMBL" id="OXV06617.1"/>
    </source>
</evidence>
<keyword evidence="4 9" id="KW-0732">Signal</keyword>
<evidence type="ECO:0000256" key="7">
    <source>
        <dbReference type="SAM" id="MobiDB-lite"/>
    </source>
</evidence>
<dbReference type="PANTHER" id="PTHR31145">
    <property type="entry name" value="INTEGRAL MEMBRANE PROTEIN (AFU_ORTHOLOGUE AFUA_7G01610)"/>
    <property type="match status" value="1"/>
</dbReference>
<reference evidence="11 12" key="1">
    <citation type="journal article" date="2015" name="Environ. Microbiol.">
        <title>Metagenome sequence of Elaphomyces granulatus from sporocarp tissue reveals Ascomycota ectomycorrhizal fingerprints of genome expansion and a Proteobacteria-rich microbiome.</title>
        <authorList>
            <person name="Quandt C.A."/>
            <person name="Kohler A."/>
            <person name="Hesse C.N."/>
            <person name="Sharpton T.J."/>
            <person name="Martin F."/>
            <person name="Spatafora J.W."/>
        </authorList>
    </citation>
    <scope>NUCLEOTIDE SEQUENCE [LARGE SCALE GENOMIC DNA]</scope>
    <source>
        <strain evidence="11 12">OSC145934</strain>
    </source>
</reference>
<evidence type="ECO:0000256" key="6">
    <source>
        <dbReference type="ARBA" id="ARBA00023136"/>
    </source>
</evidence>
<feature type="domain" description="ML-like" evidence="10">
    <location>
        <begin position="28"/>
        <end position="168"/>
    </location>
</feature>
<feature type="transmembrane region" description="Helical" evidence="8">
    <location>
        <begin position="511"/>
        <end position="530"/>
    </location>
</feature>
<dbReference type="GO" id="GO:0016020">
    <property type="term" value="C:membrane"/>
    <property type="evidence" value="ECO:0007669"/>
    <property type="project" value="UniProtKB-SubCell"/>
</dbReference>
<gene>
    <name evidence="11" type="ORF">Egran_05615</name>
</gene>
<dbReference type="OrthoDB" id="2115177at2759"/>
<feature type="transmembrane region" description="Helical" evidence="8">
    <location>
        <begin position="485"/>
        <end position="505"/>
    </location>
</feature>
<evidence type="ECO:0000256" key="9">
    <source>
        <dbReference type="SAM" id="SignalP"/>
    </source>
</evidence>
<feature type="signal peptide" evidence="9">
    <location>
        <begin position="1"/>
        <end position="26"/>
    </location>
</feature>
<dbReference type="GO" id="GO:0009272">
    <property type="term" value="P:fungal-type cell wall biogenesis"/>
    <property type="evidence" value="ECO:0007669"/>
    <property type="project" value="TreeGrafter"/>
</dbReference>
<feature type="transmembrane region" description="Helical" evidence="8">
    <location>
        <begin position="573"/>
        <end position="602"/>
    </location>
</feature>
<dbReference type="SMART" id="SM01320">
    <property type="entry name" value="TRP_N"/>
    <property type="match status" value="1"/>
</dbReference>
<comment type="subcellular location">
    <subcellularLocation>
        <location evidence="1">Membrane</location>
        <topology evidence="1">Multi-pass membrane protein</topology>
    </subcellularLocation>
</comment>
<evidence type="ECO:0000256" key="3">
    <source>
        <dbReference type="ARBA" id="ARBA00022692"/>
    </source>
</evidence>
<dbReference type="PANTHER" id="PTHR31145:SF5">
    <property type="entry name" value="DUF907 DOMAIN PROTEIN (AFU_ORTHOLOGUE AFUA_2G06100)"/>
    <property type="match status" value="1"/>
</dbReference>
<keyword evidence="5 8" id="KW-1133">Transmembrane helix</keyword>
<evidence type="ECO:0000256" key="4">
    <source>
        <dbReference type="ARBA" id="ARBA00022729"/>
    </source>
</evidence>
<feature type="compositionally biased region" description="Polar residues" evidence="7">
    <location>
        <begin position="647"/>
        <end position="656"/>
    </location>
</feature>
<feature type="transmembrane region" description="Helical" evidence="8">
    <location>
        <begin position="542"/>
        <end position="561"/>
    </location>
</feature>
<keyword evidence="6 8" id="KW-0472">Membrane</keyword>
<dbReference type="Pfam" id="PF06011">
    <property type="entry name" value="TRP"/>
    <property type="match status" value="1"/>
</dbReference>
<dbReference type="EMBL" id="NPHW01005595">
    <property type="protein sequence ID" value="OXV06617.1"/>
    <property type="molecule type" value="Genomic_DNA"/>
</dbReference>
<feature type="chain" id="PRO_5012398586" description="ML-like domain-containing protein" evidence="9">
    <location>
        <begin position="27"/>
        <end position="715"/>
    </location>
</feature>
<comment type="similarity">
    <text evidence="2">Belongs to the transient receptor potential (TRP) ion channel family.</text>
</comment>
<evidence type="ECO:0000256" key="8">
    <source>
        <dbReference type="SAM" id="Phobius"/>
    </source>
</evidence>
<dbReference type="InterPro" id="IPR010308">
    <property type="entry name" value="TRP_C"/>
</dbReference>
<comment type="caution">
    <text evidence="11">The sequence shown here is derived from an EMBL/GenBank/DDBJ whole genome shotgun (WGS) entry which is preliminary data.</text>
</comment>
<proteinExistence type="inferred from homology"/>
<dbReference type="Pfam" id="PF14558">
    <property type="entry name" value="TRP_N"/>
    <property type="match status" value="1"/>
</dbReference>
<evidence type="ECO:0000313" key="12">
    <source>
        <dbReference type="Proteomes" id="UP000243515"/>
    </source>
</evidence>
<dbReference type="AlphaFoldDB" id="A0A232LS24"/>
<feature type="region of interest" description="Disordered" evidence="7">
    <location>
        <begin position="636"/>
        <end position="715"/>
    </location>
</feature>
<dbReference type="InterPro" id="IPR040241">
    <property type="entry name" value="TRP_Flc/Pkd2-like"/>
</dbReference>